<evidence type="ECO:0000256" key="1">
    <source>
        <dbReference type="ARBA" id="ARBA00022679"/>
    </source>
</evidence>
<evidence type="ECO:0000256" key="2">
    <source>
        <dbReference type="ARBA" id="ARBA00022777"/>
    </source>
</evidence>
<dbReference type="GO" id="GO:0019563">
    <property type="term" value="P:glycerol catabolic process"/>
    <property type="evidence" value="ECO:0007669"/>
    <property type="project" value="TreeGrafter"/>
</dbReference>
<dbReference type="OrthoDB" id="9800291at2"/>
<organism evidence="4 5">
    <name type="scientific">Brachybacterium vulturis</name>
    <dbReference type="NCBI Taxonomy" id="2017484"/>
    <lineage>
        <taxon>Bacteria</taxon>
        <taxon>Bacillati</taxon>
        <taxon>Actinomycetota</taxon>
        <taxon>Actinomycetes</taxon>
        <taxon>Micrococcales</taxon>
        <taxon>Dermabacteraceae</taxon>
        <taxon>Brachybacterium</taxon>
    </lineage>
</organism>
<reference evidence="5" key="1">
    <citation type="submission" date="2017-09" db="EMBL/GenBank/DDBJ databases">
        <title>Brachybacterium sp. VM2412.</title>
        <authorList>
            <person name="Tak E.J."/>
            <person name="Bae J.-W."/>
        </authorList>
    </citation>
    <scope>NUCLEOTIDE SEQUENCE [LARGE SCALE GENOMIC DNA]</scope>
    <source>
        <strain evidence="5">VM2412</strain>
    </source>
</reference>
<dbReference type="RefSeq" id="WP_096801554.1">
    <property type="nucleotide sequence ID" value="NZ_CP023563.1"/>
</dbReference>
<dbReference type="AlphaFoldDB" id="A0A291GKB1"/>
<name>A0A291GKB1_9MICO</name>
<dbReference type="PANTHER" id="PTHR28629:SF4">
    <property type="entry name" value="TRIOKINASE_FMN CYCLASE"/>
    <property type="match status" value="1"/>
</dbReference>
<dbReference type="Gene3D" id="1.25.40.340">
    <property type="match status" value="1"/>
</dbReference>
<keyword evidence="2 4" id="KW-0418">Kinase</keyword>
<keyword evidence="5" id="KW-1185">Reference proteome</keyword>
<keyword evidence="1" id="KW-0808">Transferase</keyword>
<dbReference type="FunFam" id="1.25.40.340:FF:000002">
    <property type="entry name" value="Dihydroxyacetone kinase, L subunit"/>
    <property type="match status" value="1"/>
</dbReference>
<dbReference type="EMBL" id="CP023563">
    <property type="protein sequence ID" value="ATG50414.1"/>
    <property type="molecule type" value="Genomic_DNA"/>
</dbReference>
<dbReference type="InterPro" id="IPR050861">
    <property type="entry name" value="Dihydroxyacetone_Kinase"/>
</dbReference>
<dbReference type="GO" id="GO:0004371">
    <property type="term" value="F:glycerone kinase activity"/>
    <property type="evidence" value="ECO:0007669"/>
    <property type="project" value="InterPro"/>
</dbReference>
<dbReference type="InterPro" id="IPR036117">
    <property type="entry name" value="DhaL_dom_sf"/>
</dbReference>
<dbReference type="SMART" id="SM01120">
    <property type="entry name" value="Dak2"/>
    <property type="match status" value="1"/>
</dbReference>
<evidence type="ECO:0000313" key="5">
    <source>
        <dbReference type="Proteomes" id="UP000218165"/>
    </source>
</evidence>
<sequence length="222" mass="22684">MTSNETLPDDFGRAFIRGVHEHLGGAADALGDLDRRAGDGDFGANVRTALKLAAENIEADHPATYRQWGTTMYMGWLGVGGTSGPLFGMFFRDLAKAADDEAEPTLAQFAEALGAGQATIQKYGEATVGDKTMVDSLDPAVTALRTAVEAGTPAGEALAAAEKAAVEAARTTAETTARRGRASYVGDLAKGVIDPGAAAMALVIGAARAAVDGAEVGADWIG</sequence>
<dbReference type="Pfam" id="PF02734">
    <property type="entry name" value="Dak2"/>
    <property type="match status" value="1"/>
</dbReference>
<dbReference type="GO" id="GO:0005829">
    <property type="term" value="C:cytosol"/>
    <property type="evidence" value="ECO:0007669"/>
    <property type="project" value="TreeGrafter"/>
</dbReference>
<gene>
    <name evidence="4" type="ORF">CFK38_01895</name>
</gene>
<dbReference type="SUPFAM" id="SSF101473">
    <property type="entry name" value="DhaL-like"/>
    <property type="match status" value="1"/>
</dbReference>
<proteinExistence type="predicted"/>
<evidence type="ECO:0000259" key="3">
    <source>
        <dbReference type="PROSITE" id="PS51480"/>
    </source>
</evidence>
<evidence type="ECO:0000313" key="4">
    <source>
        <dbReference type="EMBL" id="ATG50414.1"/>
    </source>
</evidence>
<feature type="domain" description="DhaL" evidence="3">
    <location>
        <begin position="10"/>
        <end position="209"/>
    </location>
</feature>
<dbReference type="PANTHER" id="PTHR28629">
    <property type="entry name" value="TRIOKINASE/FMN CYCLASE"/>
    <property type="match status" value="1"/>
</dbReference>
<dbReference type="PROSITE" id="PS51480">
    <property type="entry name" value="DHAL"/>
    <property type="match status" value="1"/>
</dbReference>
<dbReference type="InterPro" id="IPR004007">
    <property type="entry name" value="DhaL_dom"/>
</dbReference>
<accession>A0A291GKB1</accession>
<dbReference type="Proteomes" id="UP000218165">
    <property type="component" value="Chromosome"/>
</dbReference>
<protein>
    <submittedName>
        <fullName evidence="4">Dihydroxyacetone kinase</fullName>
    </submittedName>
</protein>
<dbReference type="KEGG" id="brz:CFK38_01895"/>